<dbReference type="Pfam" id="PF00528">
    <property type="entry name" value="BPD_transp_1"/>
    <property type="match status" value="1"/>
</dbReference>
<comment type="subcellular location">
    <subcellularLocation>
        <location evidence="1 7">Cell membrane</location>
        <topology evidence="1 7">Multi-pass membrane protein</topology>
    </subcellularLocation>
</comment>
<dbReference type="InterPro" id="IPR035906">
    <property type="entry name" value="MetI-like_sf"/>
</dbReference>
<comment type="similarity">
    <text evidence="7">Belongs to the binding-protein-dependent transport system permease family.</text>
</comment>
<dbReference type="SUPFAM" id="SSF161098">
    <property type="entry name" value="MetI-like"/>
    <property type="match status" value="1"/>
</dbReference>
<keyword evidence="4 7" id="KW-0812">Transmembrane</keyword>
<organism evidence="9 10">
    <name type="scientific">Phytohabitans rumicis</name>
    <dbReference type="NCBI Taxonomy" id="1076125"/>
    <lineage>
        <taxon>Bacteria</taxon>
        <taxon>Bacillati</taxon>
        <taxon>Actinomycetota</taxon>
        <taxon>Actinomycetes</taxon>
        <taxon>Micromonosporales</taxon>
        <taxon>Micromonosporaceae</taxon>
    </lineage>
</organism>
<evidence type="ECO:0000313" key="9">
    <source>
        <dbReference type="EMBL" id="GFJ95596.1"/>
    </source>
</evidence>
<dbReference type="PANTHER" id="PTHR43386:SF1">
    <property type="entry name" value="D,D-DIPEPTIDE TRANSPORT SYSTEM PERMEASE PROTEIN DDPC-RELATED"/>
    <property type="match status" value="1"/>
</dbReference>
<dbReference type="Proteomes" id="UP000482960">
    <property type="component" value="Unassembled WGS sequence"/>
</dbReference>
<keyword evidence="5 7" id="KW-1133">Transmembrane helix</keyword>
<protein>
    <recommendedName>
        <fullName evidence="8">ABC transmembrane type-1 domain-containing protein</fullName>
    </recommendedName>
</protein>
<dbReference type="EMBL" id="BLPG01000001">
    <property type="protein sequence ID" value="GFJ95596.1"/>
    <property type="molecule type" value="Genomic_DNA"/>
</dbReference>
<evidence type="ECO:0000256" key="5">
    <source>
        <dbReference type="ARBA" id="ARBA00022989"/>
    </source>
</evidence>
<proteinExistence type="inferred from homology"/>
<feature type="domain" description="ABC transmembrane type-1" evidence="8">
    <location>
        <begin position="22"/>
        <end position="214"/>
    </location>
</feature>
<name>A0A6V8LN46_9ACTN</name>
<evidence type="ECO:0000259" key="8">
    <source>
        <dbReference type="PROSITE" id="PS50928"/>
    </source>
</evidence>
<feature type="transmembrane region" description="Helical" evidence="7">
    <location>
        <begin position="190"/>
        <end position="212"/>
    </location>
</feature>
<dbReference type="InterPro" id="IPR050366">
    <property type="entry name" value="BP-dependent_transpt_permease"/>
</dbReference>
<evidence type="ECO:0000256" key="1">
    <source>
        <dbReference type="ARBA" id="ARBA00004651"/>
    </source>
</evidence>
<dbReference type="PROSITE" id="PS50928">
    <property type="entry name" value="ABC_TM1"/>
    <property type="match status" value="1"/>
</dbReference>
<comment type="caution">
    <text evidence="9">The sequence shown here is derived from an EMBL/GenBank/DDBJ whole genome shotgun (WGS) entry which is preliminary data.</text>
</comment>
<reference evidence="9 10" key="1">
    <citation type="submission" date="2020-03" db="EMBL/GenBank/DDBJ databases">
        <title>Whole genome shotgun sequence of Phytohabitans rumicis NBRC 108638.</title>
        <authorList>
            <person name="Komaki H."/>
            <person name="Tamura T."/>
        </authorList>
    </citation>
    <scope>NUCLEOTIDE SEQUENCE [LARGE SCALE GENOMIC DNA]</scope>
    <source>
        <strain evidence="9 10">NBRC 108638</strain>
    </source>
</reference>
<evidence type="ECO:0000313" key="10">
    <source>
        <dbReference type="Proteomes" id="UP000482960"/>
    </source>
</evidence>
<evidence type="ECO:0000256" key="6">
    <source>
        <dbReference type="ARBA" id="ARBA00023136"/>
    </source>
</evidence>
<sequence>MGTDSVGLDVFSRTVSATRLNLAIGLSVALLASIAGAVTGVLIGMGEERGGLIGRGARAMARTIELSSALPPMLVALAVVAITGPSVTTLTVVIAASLTPNLTRLTRTEVLKVRRDAYLDAARQAGLREFRVMVRHVFPNSTWPVVETFSITFGSAIMMTAGLGFLGVGVPSPTPEWGAMISRGVADLTFGRWWASGFPALAMAFTVVLVALPTTRRNSASG</sequence>
<feature type="transmembrane region" description="Helical" evidence="7">
    <location>
        <begin position="73"/>
        <end position="98"/>
    </location>
</feature>
<feature type="transmembrane region" description="Helical" evidence="7">
    <location>
        <begin position="149"/>
        <end position="170"/>
    </location>
</feature>
<dbReference type="AlphaFoldDB" id="A0A6V8LN46"/>
<gene>
    <name evidence="9" type="ORF">Prum_092380</name>
</gene>
<feature type="transmembrane region" description="Helical" evidence="7">
    <location>
        <begin position="20"/>
        <end position="43"/>
    </location>
</feature>
<dbReference type="Gene3D" id="1.10.3720.10">
    <property type="entry name" value="MetI-like"/>
    <property type="match status" value="1"/>
</dbReference>
<keyword evidence="3" id="KW-1003">Cell membrane</keyword>
<dbReference type="GO" id="GO:0055085">
    <property type="term" value="P:transmembrane transport"/>
    <property type="evidence" value="ECO:0007669"/>
    <property type="project" value="InterPro"/>
</dbReference>
<evidence type="ECO:0000256" key="7">
    <source>
        <dbReference type="RuleBase" id="RU363032"/>
    </source>
</evidence>
<dbReference type="GO" id="GO:0005886">
    <property type="term" value="C:plasma membrane"/>
    <property type="evidence" value="ECO:0007669"/>
    <property type="project" value="UniProtKB-SubCell"/>
</dbReference>
<reference evidence="9 10" key="2">
    <citation type="submission" date="2020-03" db="EMBL/GenBank/DDBJ databases">
        <authorList>
            <person name="Ichikawa N."/>
            <person name="Kimura A."/>
            <person name="Kitahashi Y."/>
            <person name="Uohara A."/>
        </authorList>
    </citation>
    <scope>NUCLEOTIDE SEQUENCE [LARGE SCALE GENOMIC DNA]</scope>
    <source>
        <strain evidence="9 10">NBRC 108638</strain>
    </source>
</reference>
<evidence type="ECO:0000256" key="2">
    <source>
        <dbReference type="ARBA" id="ARBA00022448"/>
    </source>
</evidence>
<evidence type="ECO:0000256" key="4">
    <source>
        <dbReference type="ARBA" id="ARBA00022692"/>
    </source>
</evidence>
<dbReference type="CDD" id="cd06261">
    <property type="entry name" value="TM_PBP2"/>
    <property type="match status" value="1"/>
</dbReference>
<keyword evidence="6 7" id="KW-0472">Membrane</keyword>
<dbReference type="PANTHER" id="PTHR43386">
    <property type="entry name" value="OLIGOPEPTIDE TRANSPORT SYSTEM PERMEASE PROTEIN APPC"/>
    <property type="match status" value="1"/>
</dbReference>
<evidence type="ECO:0000256" key="3">
    <source>
        <dbReference type="ARBA" id="ARBA00022475"/>
    </source>
</evidence>
<keyword evidence="2 7" id="KW-0813">Transport</keyword>
<keyword evidence="10" id="KW-1185">Reference proteome</keyword>
<accession>A0A6V8LN46</accession>
<dbReference type="InterPro" id="IPR000515">
    <property type="entry name" value="MetI-like"/>
</dbReference>